<dbReference type="GO" id="GO:0006784">
    <property type="term" value="P:heme A biosynthetic process"/>
    <property type="evidence" value="ECO:0007669"/>
    <property type="project" value="InterPro"/>
</dbReference>
<evidence type="ECO:0000256" key="10">
    <source>
        <dbReference type="ARBA" id="ARBA00023157"/>
    </source>
</evidence>
<evidence type="ECO:0000256" key="3">
    <source>
        <dbReference type="ARBA" id="ARBA00022692"/>
    </source>
</evidence>
<proteinExistence type="predicted"/>
<dbReference type="PANTHER" id="PTHR35457">
    <property type="entry name" value="HEME A SYNTHASE"/>
    <property type="match status" value="1"/>
</dbReference>
<dbReference type="Pfam" id="PF02628">
    <property type="entry name" value="COX15-CtaA"/>
    <property type="match status" value="1"/>
</dbReference>
<keyword evidence="8" id="KW-0350">Heme biosynthesis</keyword>
<evidence type="ECO:0000256" key="4">
    <source>
        <dbReference type="ARBA" id="ARBA00022723"/>
    </source>
</evidence>
<feature type="transmembrane region" description="Helical" evidence="12">
    <location>
        <begin position="95"/>
        <end position="118"/>
    </location>
</feature>
<name>A0A6J6U0M2_9ZZZZ</name>
<dbReference type="InterPro" id="IPR050450">
    <property type="entry name" value="COX15/CtaA_HemeA_synthase"/>
</dbReference>
<evidence type="ECO:0000313" key="13">
    <source>
        <dbReference type="EMBL" id="CAB4753272.1"/>
    </source>
</evidence>
<gene>
    <name evidence="13" type="ORF">UFOPK2852_00358</name>
</gene>
<evidence type="ECO:0000256" key="5">
    <source>
        <dbReference type="ARBA" id="ARBA00022989"/>
    </source>
</evidence>
<accession>A0A6J6U0M2</accession>
<keyword evidence="7" id="KW-0408">Iron</keyword>
<evidence type="ECO:0000256" key="8">
    <source>
        <dbReference type="ARBA" id="ARBA00023133"/>
    </source>
</evidence>
<comment type="subcellular location">
    <subcellularLocation>
        <location evidence="1">Membrane</location>
        <topology evidence="1">Multi-pass membrane protein</topology>
    </subcellularLocation>
</comment>
<feature type="transmembrane region" description="Helical" evidence="12">
    <location>
        <begin position="165"/>
        <end position="184"/>
    </location>
</feature>
<dbReference type="AlphaFoldDB" id="A0A6J6U0M2"/>
<reference evidence="13" key="1">
    <citation type="submission" date="2020-05" db="EMBL/GenBank/DDBJ databases">
        <authorList>
            <person name="Chiriac C."/>
            <person name="Salcher M."/>
            <person name="Ghai R."/>
            <person name="Kavagutti S V."/>
        </authorList>
    </citation>
    <scope>NUCLEOTIDE SEQUENCE</scope>
</reference>
<protein>
    <submittedName>
        <fullName evidence="13">Unannotated protein</fullName>
    </submittedName>
</protein>
<feature type="transmembrane region" description="Helical" evidence="12">
    <location>
        <begin position="239"/>
        <end position="259"/>
    </location>
</feature>
<dbReference type="GO" id="GO:0016020">
    <property type="term" value="C:membrane"/>
    <property type="evidence" value="ECO:0007669"/>
    <property type="project" value="UniProtKB-SubCell"/>
</dbReference>
<evidence type="ECO:0000256" key="7">
    <source>
        <dbReference type="ARBA" id="ARBA00023004"/>
    </source>
</evidence>
<feature type="transmembrane region" description="Helical" evidence="12">
    <location>
        <begin position="124"/>
        <end position="144"/>
    </location>
</feature>
<comment type="pathway">
    <text evidence="11">Porphyrin-containing compound metabolism.</text>
</comment>
<keyword evidence="2" id="KW-1003">Cell membrane</keyword>
<keyword evidence="4" id="KW-0479">Metal-binding</keyword>
<evidence type="ECO:0000256" key="1">
    <source>
        <dbReference type="ARBA" id="ARBA00004141"/>
    </source>
</evidence>
<keyword evidence="9 12" id="KW-0472">Membrane</keyword>
<dbReference type="PANTHER" id="PTHR35457:SF1">
    <property type="entry name" value="HEME A SYNTHASE"/>
    <property type="match status" value="1"/>
</dbReference>
<keyword evidence="5 12" id="KW-1133">Transmembrane helix</keyword>
<evidence type="ECO:0000256" key="9">
    <source>
        <dbReference type="ARBA" id="ARBA00023136"/>
    </source>
</evidence>
<dbReference type="GO" id="GO:0016491">
    <property type="term" value="F:oxidoreductase activity"/>
    <property type="evidence" value="ECO:0007669"/>
    <property type="project" value="UniProtKB-KW"/>
</dbReference>
<keyword evidence="10" id="KW-1015">Disulfide bond</keyword>
<dbReference type="EMBL" id="CAEZZJ010000024">
    <property type="protein sequence ID" value="CAB4753272.1"/>
    <property type="molecule type" value="Genomic_DNA"/>
</dbReference>
<evidence type="ECO:0000256" key="12">
    <source>
        <dbReference type="SAM" id="Phobius"/>
    </source>
</evidence>
<feature type="transmembrane region" description="Helical" evidence="12">
    <location>
        <begin position="66"/>
        <end position="83"/>
    </location>
</feature>
<dbReference type="GO" id="GO:0046872">
    <property type="term" value="F:metal ion binding"/>
    <property type="evidence" value="ECO:0007669"/>
    <property type="project" value="UniProtKB-KW"/>
</dbReference>
<evidence type="ECO:0000256" key="2">
    <source>
        <dbReference type="ARBA" id="ARBA00022475"/>
    </source>
</evidence>
<sequence length="293" mass="31635">MSLPAFIFTALLIFQAGLVVTGGAVRLTGSGLGCPTWPECTDGSIKPIVRQAEGQLHAWIEFGNRLIAWLILILALAALIYIVKKLKNRKDYKRLRALALLQIAGFAGQVVLGGITVLTKLNPISVSAHFVLTLPLIAGALALRHRILDKPVLSVKPTTLTVSKIVVALTFIVLVIGTVVTGTGPHAGDVDAVRYKLDERFISWLHADAVILLIGLTLALIFVIRAAEEELVKKYLGKLVLIFLLVSLSQGAIGYIQYFTGLPELLVGAHLLGATLVWISAWRIKLTVSNNSK</sequence>
<keyword evidence="3 12" id="KW-0812">Transmembrane</keyword>
<feature type="transmembrane region" description="Helical" evidence="12">
    <location>
        <begin position="265"/>
        <end position="284"/>
    </location>
</feature>
<organism evidence="13">
    <name type="scientific">freshwater metagenome</name>
    <dbReference type="NCBI Taxonomy" id="449393"/>
    <lineage>
        <taxon>unclassified sequences</taxon>
        <taxon>metagenomes</taxon>
        <taxon>ecological metagenomes</taxon>
    </lineage>
</organism>
<evidence type="ECO:0000256" key="6">
    <source>
        <dbReference type="ARBA" id="ARBA00023002"/>
    </source>
</evidence>
<keyword evidence="6" id="KW-0560">Oxidoreductase</keyword>
<feature type="transmembrane region" description="Helical" evidence="12">
    <location>
        <begin position="204"/>
        <end position="227"/>
    </location>
</feature>
<evidence type="ECO:0000256" key="11">
    <source>
        <dbReference type="ARBA" id="ARBA00023444"/>
    </source>
</evidence>
<dbReference type="InterPro" id="IPR003780">
    <property type="entry name" value="COX15/CtaA_fam"/>
</dbReference>